<organism evidence="9">
    <name type="scientific">Silene conoidea</name>
    <name type="common">large sand catchfly</name>
    <dbReference type="NCBI Taxonomy" id="490730"/>
    <lineage>
        <taxon>Eukaryota</taxon>
        <taxon>Viridiplantae</taxon>
        <taxon>Streptophyta</taxon>
        <taxon>Embryophyta</taxon>
        <taxon>Tracheophyta</taxon>
        <taxon>Spermatophyta</taxon>
        <taxon>Magnoliopsida</taxon>
        <taxon>eudicotyledons</taxon>
        <taxon>Gunneridae</taxon>
        <taxon>Pentapetalae</taxon>
        <taxon>Caryophyllales</taxon>
        <taxon>Caryophyllaceae</taxon>
        <taxon>Sileneae</taxon>
        <taxon>Silene</taxon>
        <taxon>Silene subgen. Behenantha</taxon>
        <taxon>Silene sect. Conoimorpha</taxon>
    </lineage>
</organism>
<dbReference type="InterPro" id="IPR029045">
    <property type="entry name" value="ClpP/crotonase-like_dom_sf"/>
</dbReference>
<dbReference type="EMBL" id="KF527885">
    <property type="protein sequence ID" value="AGZ18030.1"/>
    <property type="molecule type" value="Genomic_DNA"/>
</dbReference>
<dbReference type="GeneID" id="18251659"/>
<dbReference type="GO" id="GO:0051117">
    <property type="term" value="F:ATPase binding"/>
    <property type="evidence" value="ECO:0007669"/>
    <property type="project" value="TreeGrafter"/>
</dbReference>
<evidence type="ECO:0000256" key="6">
    <source>
        <dbReference type="PROSITE-ProRule" id="PRU10085"/>
    </source>
</evidence>
<dbReference type="GO" id="GO:0004176">
    <property type="term" value="F:ATP-dependent peptidase activity"/>
    <property type="evidence" value="ECO:0007669"/>
    <property type="project" value="InterPro"/>
</dbReference>
<protein>
    <recommendedName>
        <fullName evidence="7">ATP-dependent Clp protease proteolytic subunit</fullName>
    </recommendedName>
</protein>
<keyword evidence="4" id="KW-0378">Hydrolase</keyword>
<dbReference type="SUPFAM" id="SSF52096">
    <property type="entry name" value="ClpP/crotonase"/>
    <property type="match status" value="1"/>
</dbReference>
<sequence>MPLGIPKGLFSFMDPDGETNSSWTEIQNFLYEKRILLIFEEIKPKVTCEITGLLLCLSNEDEYKDFTLFINSAGGKTRDALPIYDTMQVVAPAVRTVGIGVAASMGALILLGGEMGKRTASPNCRIKIHSPARAFYTTDSDSDSDSDTDKKKKEKDPKKKKEQNRSVEDFSDAVGEMLRLREELVKIYAKRTQKPISVIEKDLARDLFMSSEEAKEYGIIDTLHYKFDFKK</sequence>
<dbReference type="InterPro" id="IPR023562">
    <property type="entry name" value="ClpP/TepA"/>
</dbReference>
<reference evidence="9" key="1">
    <citation type="journal article" date="2014" name="Mol. Phylogenet. Evol.">
        <title>A recurring syndrome of accelerated plastid genome evolution in the angiosperm tribe Sileneae (Caryophyllaceae).</title>
        <authorList>
            <person name="Sloan D.B."/>
            <person name="Triant D.A."/>
            <person name="Forrester N.J."/>
            <person name="Bergner L.M."/>
            <person name="Wu M."/>
            <person name="Taylor D.R."/>
        </authorList>
    </citation>
    <scope>NUCLEOTIDE SEQUENCE</scope>
</reference>
<gene>
    <name evidence="9" type="primary">clpP</name>
</gene>
<name>V9PF58_9CARY</name>
<dbReference type="RefSeq" id="YP_009000039.1">
    <property type="nucleotide sequence ID" value="NC_023358.1"/>
</dbReference>
<evidence type="ECO:0000256" key="1">
    <source>
        <dbReference type="ARBA" id="ARBA00007039"/>
    </source>
</evidence>
<evidence type="ECO:0000256" key="7">
    <source>
        <dbReference type="RuleBase" id="RU003567"/>
    </source>
</evidence>
<dbReference type="PANTHER" id="PTHR10381:SF15">
    <property type="entry name" value="CHLOROPLASTIC ATP-DEPENDENT CLP PROTEASE PROTEOLYTIC SUBUNIT 1"/>
    <property type="match status" value="1"/>
</dbReference>
<feature type="region of interest" description="Disordered" evidence="8">
    <location>
        <begin position="137"/>
        <end position="167"/>
    </location>
</feature>
<dbReference type="PROSITE" id="PS00381">
    <property type="entry name" value="CLP_PROTEASE_SER"/>
    <property type="match status" value="1"/>
</dbReference>
<dbReference type="GO" id="GO:0009368">
    <property type="term" value="C:endopeptidase Clp complex"/>
    <property type="evidence" value="ECO:0007669"/>
    <property type="project" value="TreeGrafter"/>
</dbReference>
<keyword evidence="5" id="KW-0720">Serine protease</keyword>
<keyword evidence="2 9" id="KW-0934">Plastid</keyword>
<dbReference type="AlphaFoldDB" id="V9PF58"/>
<dbReference type="Gene3D" id="3.90.226.10">
    <property type="entry name" value="2-enoyl-CoA Hydratase, Chain A, domain 1"/>
    <property type="match status" value="1"/>
</dbReference>
<dbReference type="InterPro" id="IPR001907">
    <property type="entry name" value="ClpP"/>
</dbReference>
<comment type="similarity">
    <text evidence="1 7">Belongs to the peptidase S14 family.</text>
</comment>
<dbReference type="GO" id="GO:0004252">
    <property type="term" value="F:serine-type endopeptidase activity"/>
    <property type="evidence" value="ECO:0007669"/>
    <property type="project" value="InterPro"/>
</dbReference>
<keyword evidence="9" id="KW-0150">Chloroplast</keyword>
<dbReference type="GO" id="GO:0009532">
    <property type="term" value="C:plastid stroma"/>
    <property type="evidence" value="ECO:0007669"/>
    <property type="project" value="UniProtKB-ARBA"/>
</dbReference>
<dbReference type="PANTHER" id="PTHR10381">
    <property type="entry name" value="ATP-DEPENDENT CLP PROTEASE PROTEOLYTIC SUBUNIT"/>
    <property type="match status" value="1"/>
</dbReference>
<dbReference type="CDD" id="cd07017">
    <property type="entry name" value="S14_ClpP_2"/>
    <property type="match status" value="1"/>
</dbReference>
<keyword evidence="3 9" id="KW-0645">Protease</keyword>
<evidence type="ECO:0000256" key="2">
    <source>
        <dbReference type="ARBA" id="ARBA00022640"/>
    </source>
</evidence>
<dbReference type="PRINTS" id="PR00127">
    <property type="entry name" value="CLPPROTEASEP"/>
</dbReference>
<feature type="active site" evidence="6">
    <location>
        <position position="104"/>
    </location>
</feature>
<dbReference type="MEROPS" id="S14.002"/>
<evidence type="ECO:0000256" key="5">
    <source>
        <dbReference type="ARBA" id="ARBA00022825"/>
    </source>
</evidence>
<proteinExistence type="inferred from homology"/>
<evidence type="ECO:0000256" key="4">
    <source>
        <dbReference type="ARBA" id="ARBA00022801"/>
    </source>
</evidence>
<dbReference type="GO" id="GO:0006515">
    <property type="term" value="P:protein quality control for misfolded or incompletely synthesized proteins"/>
    <property type="evidence" value="ECO:0007669"/>
    <property type="project" value="TreeGrafter"/>
</dbReference>
<geneLocation type="chloroplast" evidence="9"/>
<accession>V9PF58</accession>
<evidence type="ECO:0000256" key="8">
    <source>
        <dbReference type="SAM" id="MobiDB-lite"/>
    </source>
</evidence>
<evidence type="ECO:0000256" key="3">
    <source>
        <dbReference type="ARBA" id="ARBA00022670"/>
    </source>
</evidence>
<feature type="compositionally biased region" description="Basic and acidic residues" evidence="8">
    <location>
        <begin position="147"/>
        <end position="167"/>
    </location>
</feature>
<dbReference type="Pfam" id="PF00574">
    <property type="entry name" value="CLP_protease"/>
    <property type="match status" value="2"/>
</dbReference>
<dbReference type="InterPro" id="IPR018215">
    <property type="entry name" value="ClpP_Ser_AS"/>
</dbReference>
<evidence type="ECO:0000313" key="9">
    <source>
        <dbReference type="EMBL" id="AGZ18030.1"/>
    </source>
</evidence>
<comment type="catalytic activity">
    <reaction evidence="6">
        <text>Hydrolysis of proteins to small peptides in the presence of ATP and magnesium. alpha-casein is the usual test substrate. In the absence of ATP, only oligopeptides shorter than five residues are hydrolyzed (such as succinyl-Leu-Tyr-|-NHMec, and Leu-Tyr-Leu-|-Tyr-Trp, in which cleavage of the -Tyr-|-Leu- and -Tyr-|-Trp bonds also occurs).</text>
        <dbReference type="EC" id="3.4.21.92"/>
    </reaction>
</comment>